<evidence type="ECO:0000313" key="1">
    <source>
        <dbReference type="EMBL" id="QHT24605.1"/>
    </source>
</evidence>
<protein>
    <submittedName>
        <fullName evidence="1">Uncharacterized protein</fullName>
    </submittedName>
</protein>
<sequence length="283" mass="32608">MIFEFNFSELKLCKIIFSHKIAMDKHLTLQKRKIIIQQIFSELATIVDCFQIKTNNFSILAIKVLERTKSYPDLTSANRYQISLDVLAQMAKELDISETEKTYLLSAIPSMIFDLSDINLRGQQNQKEIKKEKKKMAKQLKRDPEIINNNVFKVEEYVTEIYNKIAKMILTQDMKPSDLPSQLINIVIDAVGLINTFTGLRGIEKKQLLVRAFQRFNDNLKEIFPNITQEEINLVTLAINTLPSLIDSVIAVIEAKFDVNLDDVFTTKFWSKLFKNCKGCKGC</sequence>
<proteinExistence type="predicted"/>
<name>A0A6C0EB52_9ZZZZ</name>
<dbReference type="EMBL" id="MN739747">
    <property type="protein sequence ID" value="QHT24605.1"/>
    <property type="molecule type" value="Genomic_DNA"/>
</dbReference>
<dbReference type="AlphaFoldDB" id="A0A6C0EB52"/>
<accession>A0A6C0EB52</accession>
<reference evidence="1" key="1">
    <citation type="journal article" date="2020" name="Nature">
        <title>Giant virus diversity and host interactions through global metagenomics.</title>
        <authorList>
            <person name="Schulz F."/>
            <person name="Roux S."/>
            <person name="Paez-Espino D."/>
            <person name="Jungbluth S."/>
            <person name="Walsh D.A."/>
            <person name="Denef V.J."/>
            <person name="McMahon K.D."/>
            <person name="Konstantinidis K.T."/>
            <person name="Eloe-Fadrosh E.A."/>
            <person name="Kyrpides N.C."/>
            <person name="Woyke T."/>
        </authorList>
    </citation>
    <scope>NUCLEOTIDE SEQUENCE</scope>
    <source>
        <strain evidence="1">GVMAG-M-3300023179-150</strain>
    </source>
</reference>
<organism evidence="1">
    <name type="scientific">viral metagenome</name>
    <dbReference type="NCBI Taxonomy" id="1070528"/>
    <lineage>
        <taxon>unclassified sequences</taxon>
        <taxon>metagenomes</taxon>
        <taxon>organismal metagenomes</taxon>
    </lineage>
</organism>